<dbReference type="STRING" id="1714016.BA724_02795"/>
<reference evidence="1 2" key="1">
    <citation type="submission" date="2016-06" db="EMBL/GenBank/DDBJ databases">
        <title>Domibacillus iocasae genome sequencing.</title>
        <authorList>
            <person name="Verma A."/>
            <person name="Pal Y."/>
            <person name="Ojha A.K."/>
            <person name="Krishnamurthi S."/>
        </authorList>
    </citation>
    <scope>NUCLEOTIDE SEQUENCE [LARGE SCALE GENOMIC DNA]</scope>
    <source>
        <strain evidence="1 2">DSM 29979</strain>
    </source>
</reference>
<sequence length="175" mass="18224">MRNSAMCTLLNNQKEDDAYTLYTDLTKAEVKQLSQAIDALAEPLSQLGIGRRCCNVDDLKKEESRRNVLKADGIGVTGLLVGASGAGSLLAFKASADQKESAVAAIAEGKEIGKPASNVLMPPGDTFEASGLDASNITIKTGQKQPPANSPTALANGGGSMKLCAALTRMRTDLI</sequence>
<proteinExistence type="predicted"/>
<keyword evidence="2" id="KW-1185">Reference proteome</keyword>
<name>A0A1E7DRQ1_9BACI</name>
<comment type="caution">
    <text evidence="1">The sequence shown here is derived from an EMBL/GenBank/DDBJ whole genome shotgun (WGS) entry which is preliminary data.</text>
</comment>
<dbReference type="RefSeq" id="WP_069937747.1">
    <property type="nucleotide sequence ID" value="NZ_MAMP01000012.1"/>
</dbReference>
<dbReference type="AlphaFoldDB" id="A0A1E7DRQ1"/>
<protein>
    <submittedName>
        <fullName evidence="1">Uncharacterized protein</fullName>
    </submittedName>
</protein>
<evidence type="ECO:0000313" key="2">
    <source>
        <dbReference type="Proteomes" id="UP000095658"/>
    </source>
</evidence>
<dbReference type="Proteomes" id="UP000095658">
    <property type="component" value="Unassembled WGS sequence"/>
</dbReference>
<gene>
    <name evidence="1" type="ORF">BA724_02795</name>
</gene>
<accession>A0A1E7DRQ1</accession>
<evidence type="ECO:0000313" key="1">
    <source>
        <dbReference type="EMBL" id="OES45750.1"/>
    </source>
</evidence>
<organism evidence="1 2">
    <name type="scientific">Domibacillus iocasae</name>
    <dbReference type="NCBI Taxonomy" id="1714016"/>
    <lineage>
        <taxon>Bacteria</taxon>
        <taxon>Bacillati</taxon>
        <taxon>Bacillota</taxon>
        <taxon>Bacilli</taxon>
        <taxon>Bacillales</taxon>
        <taxon>Bacillaceae</taxon>
        <taxon>Domibacillus</taxon>
    </lineage>
</organism>
<dbReference type="EMBL" id="MAMP01000012">
    <property type="protein sequence ID" value="OES45750.1"/>
    <property type="molecule type" value="Genomic_DNA"/>
</dbReference>